<sequence>GRQKLARFNAREFATLIIDILNDARRRSSHRSILRTDHIDIMAYRDPPPAPPPVKLSESRLGVGKVPSTISDDEPLYDSVAGSDDEPDLEEQLNAVEQESSPKSNRRTASMASSELSDGPITIEEYLEVKKAHASAEAKIQQLATMNKNMTQEINLLQSMVQRLMQENSQLRATLVPRPEEAPAISNGHESSPTVEPVTPNTPGKSPRTFGRPQSMFEPRVQQRQNPWPAEDDKIPSTEDLLAGLPSTVGTQLPGVQTASTESHAVVSVSSPLSPYQMVYDIIETTLGSDTTSTESSAIKRSVRQTGTLTKVEERTSQCDSDYDNTTLQTQEDIIQTVQDSLIQNQSSTQKDHLAVSSSSGGADASIEKLPRQEDIIRQTEQITRKIQKLLIAAQAQKHDSFIPCSENIHKAVKEMADLFPEMPSSESVRMALKLLLTSASRLLGECQSVLTSEQISSTDYQQVTQQVITTSFDIAKAAKQLVTLFQ</sequence>
<keyword evidence="3" id="KW-0863">Zinc-finger</keyword>
<feature type="region of interest" description="Disordered" evidence="7">
    <location>
        <begin position="44"/>
        <end position="116"/>
    </location>
</feature>
<dbReference type="SMART" id="SM00555">
    <property type="entry name" value="GIT"/>
    <property type="match status" value="1"/>
</dbReference>
<dbReference type="GeneID" id="100373285"/>
<evidence type="ECO:0000256" key="3">
    <source>
        <dbReference type="ARBA" id="ARBA00022771"/>
    </source>
</evidence>
<dbReference type="PANTHER" id="PTHR46097">
    <property type="entry name" value="G PROTEIN-COUPLED RECEPTOR KINASE INTERACTING ARFGAP"/>
    <property type="match status" value="1"/>
</dbReference>
<evidence type="ECO:0000256" key="7">
    <source>
        <dbReference type="SAM" id="MobiDB-lite"/>
    </source>
</evidence>
<dbReference type="Pfam" id="PF16559">
    <property type="entry name" value="GIT_CC"/>
    <property type="match status" value="1"/>
</dbReference>
<dbReference type="InterPro" id="IPR022018">
    <property type="entry name" value="GIT1_C"/>
</dbReference>
<accession>A0ABM0GXD4</accession>
<dbReference type="InterPro" id="IPR013724">
    <property type="entry name" value="GIT_SHD"/>
</dbReference>
<keyword evidence="1" id="KW-0343">GTPase activation</keyword>
<dbReference type="InterPro" id="IPR032352">
    <property type="entry name" value="GIT1/2_CC"/>
</dbReference>
<feature type="compositionally biased region" description="Polar residues" evidence="7">
    <location>
        <begin position="95"/>
        <end position="116"/>
    </location>
</feature>
<protein>
    <submittedName>
        <fullName evidence="10">ARF GTPase-activating protein GIT1-like</fullName>
    </submittedName>
</protein>
<dbReference type="RefSeq" id="XP_002739442.1">
    <property type="nucleotide sequence ID" value="XM_002739396.2"/>
</dbReference>
<evidence type="ECO:0000313" key="9">
    <source>
        <dbReference type="Proteomes" id="UP000694865"/>
    </source>
</evidence>
<keyword evidence="5 6" id="KW-0175">Coiled coil</keyword>
<dbReference type="Proteomes" id="UP000694865">
    <property type="component" value="Unplaced"/>
</dbReference>
<keyword evidence="4" id="KW-0040">ANK repeat</keyword>
<keyword evidence="3" id="KW-0862">Zinc</keyword>
<feature type="coiled-coil region" evidence="6">
    <location>
        <begin position="133"/>
        <end position="174"/>
    </location>
</feature>
<keyword evidence="9" id="KW-1185">Reference proteome</keyword>
<feature type="region of interest" description="Disordered" evidence="7">
    <location>
        <begin position="346"/>
        <end position="367"/>
    </location>
</feature>
<evidence type="ECO:0000259" key="8">
    <source>
        <dbReference type="SMART" id="SM00555"/>
    </source>
</evidence>
<dbReference type="Gene3D" id="1.20.120.330">
    <property type="entry name" value="Nucleotidyltransferases domain 2"/>
    <property type="match status" value="1"/>
</dbReference>
<dbReference type="Pfam" id="PF12205">
    <property type="entry name" value="GIT1_C"/>
    <property type="match status" value="1"/>
</dbReference>
<evidence type="ECO:0000256" key="1">
    <source>
        <dbReference type="ARBA" id="ARBA00022468"/>
    </source>
</evidence>
<evidence type="ECO:0000313" key="10">
    <source>
        <dbReference type="RefSeq" id="XP_002739442.1"/>
    </source>
</evidence>
<keyword evidence="3" id="KW-0479">Metal-binding</keyword>
<evidence type="ECO:0000256" key="4">
    <source>
        <dbReference type="ARBA" id="ARBA00023043"/>
    </source>
</evidence>
<keyword evidence="2" id="KW-0677">Repeat</keyword>
<feature type="domain" description="GIT Spa2 homology (SHD)" evidence="8">
    <location>
        <begin position="1"/>
        <end position="31"/>
    </location>
</feature>
<reference evidence="10" key="1">
    <citation type="submission" date="2025-08" db="UniProtKB">
        <authorList>
            <consortium name="RefSeq"/>
        </authorList>
    </citation>
    <scope>IDENTIFICATION</scope>
    <source>
        <tissue evidence="10">Testes</tissue>
    </source>
</reference>
<feature type="compositionally biased region" description="Polar residues" evidence="7">
    <location>
        <begin position="188"/>
        <end position="204"/>
    </location>
</feature>
<name>A0ABM0GXD4_SACKO</name>
<dbReference type="Pfam" id="PF08518">
    <property type="entry name" value="GIT_SHD"/>
    <property type="match status" value="1"/>
</dbReference>
<dbReference type="Gene3D" id="1.20.5.170">
    <property type="match status" value="1"/>
</dbReference>
<organism evidence="9 10">
    <name type="scientific">Saccoglossus kowalevskii</name>
    <name type="common">Acorn worm</name>
    <dbReference type="NCBI Taxonomy" id="10224"/>
    <lineage>
        <taxon>Eukaryota</taxon>
        <taxon>Metazoa</taxon>
        <taxon>Hemichordata</taxon>
        <taxon>Enteropneusta</taxon>
        <taxon>Harrimaniidae</taxon>
        <taxon>Saccoglossus</taxon>
    </lineage>
</organism>
<evidence type="ECO:0000256" key="2">
    <source>
        <dbReference type="ARBA" id="ARBA00022737"/>
    </source>
</evidence>
<evidence type="ECO:0000256" key="6">
    <source>
        <dbReference type="SAM" id="Coils"/>
    </source>
</evidence>
<proteinExistence type="predicted"/>
<feature type="non-terminal residue" evidence="10">
    <location>
        <position position="1"/>
    </location>
</feature>
<evidence type="ECO:0000256" key="5">
    <source>
        <dbReference type="ARBA" id="ARBA00023054"/>
    </source>
</evidence>
<dbReference type="InterPro" id="IPR047161">
    <property type="entry name" value="GIT-like"/>
</dbReference>
<feature type="region of interest" description="Disordered" evidence="7">
    <location>
        <begin position="180"/>
        <end position="233"/>
    </location>
</feature>
<gene>
    <name evidence="10" type="primary">LOC100373285</name>
</gene>
<dbReference type="PANTHER" id="PTHR46097:SF3">
    <property type="entry name" value="ARF GTPASE-ACTIVATING PROTEIN GIT"/>
    <property type="match status" value="1"/>
</dbReference>